<accession>A0A4R4DXD2</accession>
<dbReference type="OrthoDB" id="9987278at2"/>
<protein>
    <submittedName>
        <fullName evidence="2">Uncharacterized protein</fullName>
    </submittedName>
</protein>
<proteinExistence type="predicted"/>
<evidence type="ECO:0000313" key="2">
    <source>
        <dbReference type="EMBL" id="TCZ69589.1"/>
    </source>
</evidence>
<gene>
    <name evidence="2" type="ORF">E0486_12225</name>
</gene>
<sequence>MHVTSVHPAERLRGNAEPSGTTDLNTLLAGLLATMPVPVSLRCDTLPPAAGAEEEWWLLLQWILQPLKRPCQSLRYVHVQCGEDPASRDRRYLLSLRCNDLEGAATPGLSNPQLSALAARLQVQVLPPASYDTHCLFILQFAGK</sequence>
<reference evidence="2 3" key="1">
    <citation type="submission" date="2019-03" db="EMBL/GenBank/DDBJ databases">
        <authorList>
            <person name="Kim M.K.M."/>
        </authorList>
    </citation>
    <scope>NUCLEOTIDE SEQUENCE [LARGE SCALE GENOMIC DNA]</scope>
    <source>
        <strain evidence="2 3">17J68-15</strain>
    </source>
</reference>
<dbReference type="RefSeq" id="WP_131852468.1">
    <property type="nucleotide sequence ID" value="NZ_SKFH01000020.1"/>
</dbReference>
<comment type="caution">
    <text evidence="2">The sequence shown here is derived from an EMBL/GenBank/DDBJ whole genome shotgun (WGS) entry which is preliminary data.</text>
</comment>
<dbReference type="EMBL" id="SKFH01000020">
    <property type="protein sequence ID" value="TCZ69589.1"/>
    <property type="molecule type" value="Genomic_DNA"/>
</dbReference>
<dbReference type="Proteomes" id="UP000295164">
    <property type="component" value="Unassembled WGS sequence"/>
</dbReference>
<name>A0A4R4DXD2_9BACT</name>
<evidence type="ECO:0000313" key="3">
    <source>
        <dbReference type="Proteomes" id="UP000295164"/>
    </source>
</evidence>
<keyword evidence="3" id="KW-1185">Reference proteome</keyword>
<organism evidence="2 3">
    <name type="scientific">Flaviaesturariibacter aridisoli</name>
    <dbReference type="NCBI Taxonomy" id="2545761"/>
    <lineage>
        <taxon>Bacteria</taxon>
        <taxon>Pseudomonadati</taxon>
        <taxon>Bacteroidota</taxon>
        <taxon>Chitinophagia</taxon>
        <taxon>Chitinophagales</taxon>
        <taxon>Chitinophagaceae</taxon>
        <taxon>Flaviaestuariibacter</taxon>
    </lineage>
</organism>
<feature type="region of interest" description="Disordered" evidence="1">
    <location>
        <begin position="1"/>
        <end position="20"/>
    </location>
</feature>
<dbReference type="AlphaFoldDB" id="A0A4R4DXD2"/>
<evidence type="ECO:0000256" key="1">
    <source>
        <dbReference type="SAM" id="MobiDB-lite"/>
    </source>
</evidence>